<evidence type="ECO:0000313" key="1">
    <source>
        <dbReference type="EMBL" id="MBS0030411.1"/>
    </source>
</evidence>
<protein>
    <recommendedName>
        <fullName evidence="3">DUF4397 domain-containing protein</fullName>
    </recommendedName>
</protein>
<dbReference type="Proteomes" id="UP000676386">
    <property type="component" value="Unassembled WGS sequence"/>
</dbReference>
<proteinExistence type="predicted"/>
<dbReference type="EMBL" id="JAGTXB010000014">
    <property type="protein sequence ID" value="MBS0030411.1"/>
    <property type="molecule type" value="Genomic_DNA"/>
</dbReference>
<sequence>MQKIGLFVILVVILFSACSKGKAPEEHYFGAIKVTYLNLPDAGKADIFLGTEKLGQIDPEAADNLDFMFPAGKSGVLKIYKAGTTSLIADTNIAIAANKTQQFRVGYSESLQIKGFISDVNVPADSIRIQFIYNVRKPFNPYPEVDVHLYTLFMEDAGIVIKGLKLNDANPKVWTFPKLGEGDNPPGYFFKLKDVKTGEFIKQTADGGDMFPLIAGTPDYYGHYLFVNINDDQGEETENYITATITVL</sequence>
<accession>A0ABS5J5S0</accession>
<gene>
    <name evidence="1" type="ORF">KE626_24000</name>
</gene>
<reference evidence="1 2" key="1">
    <citation type="submission" date="2021-04" db="EMBL/GenBank/DDBJ databases">
        <title>Chitinophaga sp. nov., isolated from the rhizosphere soil.</title>
        <authorList>
            <person name="He S."/>
        </authorList>
    </citation>
    <scope>NUCLEOTIDE SEQUENCE [LARGE SCALE GENOMIC DNA]</scope>
    <source>
        <strain evidence="1 2">2R12</strain>
    </source>
</reference>
<evidence type="ECO:0008006" key="3">
    <source>
        <dbReference type="Google" id="ProtNLM"/>
    </source>
</evidence>
<organism evidence="1 2">
    <name type="scientific">Chitinophaga hostae</name>
    <dbReference type="NCBI Taxonomy" id="2831022"/>
    <lineage>
        <taxon>Bacteria</taxon>
        <taxon>Pseudomonadati</taxon>
        <taxon>Bacteroidota</taxon>
        <taxon>Chitinophagia</taxon>
        <taxon>Chitinophagales</taxon>
        <taxon>Chitinophagaceae</taxon>
        <taxon>Chitinophaga</taxon>
    </lineage>
</organism>
<evidence type="ECO:0000313" key="2">
    <source>
        <dbReference type="Proteomes" id="UP000676386"/>
    </source>
</evidence>
<comment type="caution">
    <text evidence="1">The sequence shown here is derived from an EMBL/GenBank/DDBJ whole genome shotgun (WGS) entry which is preliminary data.</text>
</comment>
<keyword evidence="2" id="KW-1185">Reference proteome</keyword>
<dbReference type="PROSITE" id="PS51257">
    <property type="entry name" value="PROKAR_LIPOPROTEIN"/>
    <property type="match status" value="1"/>
</dbReference>
<dbReference type="RefSeq" id="WP_211975551.1">
    <property type="nucleotide sequence ID" value="NZ_CBFHAM010000008.1"/>
</dbReference>
<name>A0ABS5J5S0_9BACT</name>